<name>A0A9Q0DUN1_9TELE</name>
<dbReference type="Proteomes" id="UP001148018">
    <property type="component" value="Unassembled WGS sequence"/>
</dbReference>
<dbReference type="AlphaFoldDB" id="A0A9Q0DUN1"/>
<dbReference type="OrthoDB" id="6132182at2759"/>
<gene>
    <name evidence="2" type="ORF">NHX12_002528</name>
</gene>
<protein>
    <submittedName>
        <fullName evidence="2">Uncharacterized protein</fullName>
    </submittedName>
</protein>
<sequence>MGLTTISSTKRDNNAFGFNRYGLHRFNAGVRSLGPGWRQLRRVRLPDRWLRPGPLRLVLQWAALPALLLPRPAAAALGRIHSQDWMSPDARAHGAPSRRQEEEGAGQNKIDRDDRMDAWPIMPDDRLCFKLHWFSRCPLGYVPIACPDLCRRAQCHGYPRQFAACTTAAPVSQSGWTPPRKAMLYATAGDPPGVDPRTLSM</sequence>
<accession>A0A9Q0DUN1</accession>
<evidence type="ECO:0000313" key="3">
    <source>
        <dbReference type="Proteomes" id="UP001148018"/>
    </source>
</evidence>
<keyword evidence="3" id="KW-1185">Reference proteome</keyword>
<comment type="caution">
    <text evidence="2">The sequence shown here is derived from an EMBL/GenBank/DDBJ whole genome shotgun (WGS) entry which is preliminary data.</text>
</comment>
<reference evidence="2" key="1">
    <citation type="submission" date="2022-07" db="EMBL/GenBank/DDBJ databases">
        <title>Chromosome-level genome of Muraenolepis orangiensis.</title>
        <authorList>
            <person name="Kim J."/>
        </authorList>
    </citation>
    <scope>NUCLEOTIDE SEQUENCE</scope>
    <source>
        <strain evidence="2">KU_S4_2022</strain>
        <tissue evidence="2">Muscle</tissue>
    </source>
</reference>
<evidence type="ECO:0000313" key="2">
    <source>
        <dbReference type="EMBL" id="KAJ3596119.1"/>
    </source>
</evidence>
<organism evidence="2 3">
    <name type="scientific">Muraenolepis orangiensis</name>
    <name type="common">Patagonian moray cod</name>
    <dbReference type="NCBI Taxonomy" id="630683"/>
    <lineage>
        <taxon>Eukaryota</taxon>
        <taxon>Metazoa</taxon>
        <taxon>Chordata</taxon>
        <taxon>Craniata</taxon>
        <taxon>Vertebrata</taxon>
        <taxon>Euteleostomi</taxon>
        <taxon>Actinopterygii</taxon>
        <taxon>Neopterygii</taxon>
        <taxon>Teleostei</taxon>
        <taxon>Neoteleostei</taxon>
        <taxon>Acanthomorphata</taxon>
        <taxon>Zeiogadaria</taxon>
        <taxon>Gadariae</taxon>
        <taxon>Gadiformes</taxon>
        <taxon>Muraenolepidoidei</taxon>
        <taxon>Muraenolepididae</taxon>
        <taxon>Muraenolepis</taxon>
    </lineage>
</organism>
<dbReference type="EMBL" id="JANIIK010000110">
    <property type="protein sequence ID" value="KAJ3596119.1"/>
    <property type="molecule type" value="Genomic_DNA"/>
</dbReference>
<feature type="region of interest" description="Disordered" evidence="1">
    <location>
        <begin position="87"/>
        <end position="112"/>
    </location>
</feature>
<proteinExistence type="predicted"/>
<evidence type="ECO:0000256" key="1">
    <source>
        <dbReference type="SAM" id="MobiDB-lite"/>
    </source>
</evidence>